<accession>A0ACC1NP22</accession>
<keyword evidence="2" id="KW-1185">Reference proteome</keyword>
<proteinExistence type="predicted"/>
<sequence>MPYSSFMSGGYKSMNCGYGYSKQSDGSCKAMSWYTTEGCYETIIINHGGSGSGYGDGYGGGYGGNSCNNNYGGTMTVTKTMTDTMTVTKTMTDVSTVPTTVTMTDTMTVTKVSTDVESITKIYTSTKLVPTTRVWVSTETIDNTKTIDHTLTATETSTQVNVYTKTMTDTETATKTQTQHETDSVTQTVTQLSTIIQPTTYFKTYVKTSVIDNTKTIEMTQTSTITDEMTIVSTATATRTETDFMTVTQVSTVTQPTTYVSTYVSTQVIDNTKTVENTIVQTMTEDRTYTKTYVSTATATQTETDTQSVTATQTQTQTATQTVTDTSLYSCLAGHVVHLHLERRDDHSGFASAPTDSPDLATMVSGLASAEATPRDERTFQLDGPAEASQDMDFEETSTEAVTRFLLVRHVPPTAPSGALLDAFSTLGDVKGILARFQATRGVIILAFHDTRHALRALRQIAGHTFPTLEEARLEAAFVSPAQVEKLTGKSEFISELDGSFFVTVEGRAVLSRDVQNMLSSFGELASFLCRGLRPTFHVDFCDCRDAAQAYKALNGRTILGARLTLISNKDALEHPVRLMEPGAVTSSPDAGMRRDVECETIPQPPISQYILMHIHAHLFGLDRTRQRSKGEGSSPGPRQASLERPVL</sequence>
<dbReference type="Proteomes" id="UP001144978">
    <property type="component" value="Unassembled WGS sequence"/>
</dbReference>
<dbReference type="EMBL" id="JANSHE010004163">
    <property type="protein sequence ID" value="KAJ2980261.1"/>
    <property type="molecule type" value="Genomic_DNA"/>
</dbReference>
<evidence type="ECO:0000313" key="1">
    <source>
        <dbReference type="EMBL" id="KAJ2980261.1"/>
    </source>
</evidence>
<reference evidence="1" key="1">
    <citation type="submission" date="2022-08" db="EMBL/GenBank/DDBJ databases">
        <title>Genome Sequence of Pycnoporus sanguineus.</title>
        <authorList>
            <person name="Buettner E."/>
        </authorList>
    </citation>
    <scope>NUCLEOTIDE SEQUENCE</scope>
    <source>
        <strain evidence="1">CG-C14</strain>
    </source>
</reference>
<protein>
    <submittedName>
        <fullName evidence="1">Uncharacterized protein</fullName>
    </submittedName>
</protein>
<evidence type="ECO:0000313" key="2">
    <source>
        <dbReference type="Proteomes" id="UP001144978"/>
    </source>
</evidence>
<gene>
    <name evidence="1" type="ORF">NUW54_g11029</name>
</gene>
<name>A0ACC1NP22_9APHY</name>
<organism evidence="1 2">
    <name type="scientific">Trametes sanguinea</name>
    <dbReference type="NCBI Taxonomy" id="158606"/>
    <lineage>
        <taxon>Eukaryota</taxon>
        <taxon>Fungi</taxon>
        <taxon>Dikarya</taxon>
        <taxon>Basidiomycota</taxon>
        <taxon>Agaricomycotina</taxon>
        <taxon>Agaricomycetes</taxon>
        <taxon>Polyporales</taxon>
        <taxon>Polyporaceae</taxon>
        <taxon>Trametes</taxon>
    </lineage>
</organism>
<comment type="caution">
    <text evidence="1">The sequence shown here is derived from an EMBL/GenBank/DDBJ whole genome shotgun (WGS) entry which is preliminary data.</text>
</comment>